<dbReference type="GO" id="GO:0015074">
    <property type="term" value="P:DNA integration"/>
    <property type="evidence" value="ECO:0007669"/>
    <property type="project" value="InterPro"/>
</dbReference>
<evidence type="ECO:0000313" key="3">
    <source>
        <dbReference type="EMBL" id="SOD53603.1"/>
    </source>
</evidence>
<dbReference type="OrthoDB" id="6173494at2"/>
<keyword evidence="1" id="KW-0238">DNA-binding</keyword>
<protein>
    <submittedName>
        <fullName evidence="3">Site-specific recombinase XerD</fullName>
    </submittedName>
</protein>
<dbReference type="SUPFAM" id="SSF56349">
    <property type="entry name" value="DNA breaking-rejoining enzymes"/>
    <property type="match status" value="1"/>
</dbReference>
<keyword evidence="2" id="KW-0233">DNA recombination</keyword>
<dbReference type="EMBL" id="OCND01000002">
    <property type="protein sequence ID" value="SOD53603.1"/>
    <property type="molecule type" value="Genomic_DNA"/>
</dbReference>
<dbReference type="Gene3D" id="1.10.150.130">
    <property type="match status" value="1"/>
</dbReference>
<dbReference type="AlphaFoldDB" id="A0A286D4L1"/>
<sequence>MRPGRNRKFNPDIPAHIDQNALPVGIYWSDNRWFIYEPHPEGGRPRKRTVAFAKARLSELHAIMEVARGGDNRGSLGYLCDQFVKSGEFNSLASGTQKDYAQCASEAKGFVLTDGSKLGEVQVARLRVPAIQRMVEAIATGRQARGKLPALDPRPSKANHVLRYLRRLFAWGIRFGHCEHNPAQGVRQARELAEFKMPAPEVFVAMLEFVRVRGSLTAHTRGSVSPYLHAVMLLAYNVRLRGIEVTTLTDANHTEQGIRTNRRKGSRDNITEWNDALREAWDWLAKYRKERMKAHERPIPLKPERRRLLVSQSGTPLTKSALDSAWQRAITMAIREGVIAEEDRFSLHGLKHRGVTDTEGNFGDLQDSSGHVAPAMVRRYAHDVPVVQPPKLPKATGDQ</sequence>
<name>A0A286D4L1_9GAMM</name>
<evidence type="ECO:0000256" key="1">
    <source>
        <dbReference type="ARBA" id="ARBA00023125"/>
    </source>
</evidence>
<dbReference type="RefSeq" id="WP_097121236.1">
    <property type="nucleotide sequence ID" value="NZ_OCND01000002.1"/>
</dbReference>
<organism evidence="3 4">
    <name type="scientific">Pseudoxanthomonas wuyuanensis</name>
    <dbReference type="NCBI Taxonomy" id="1073196"/>
    <lineage>
        <taxon>Bacteria</taxon>
        <taxon>Pseudomonadati</taxon>
        <taxon>Pseudomonadota</taxon>
        <taxon>Gammaproteobacteria</taxon>
        <taxon>Lysobacterales</taxon>
        <taxon>Lysobacteraceae</taxon>
        <taxon>Pseudoxanthomonas</taxon>
    </lineage>
</organism>
<proteinExistence type="predicted"/>
<evidence type="ECO:0000313" key="4">
    <source>
        <dbReference type="Proteomes" id="UP000219374"/>
    </source>
</evidence>
<dbReference type="InterPro" id="IPR013762">
    <property type="entry name" value="Integrase-like_cat_sf"/>
</dbReference>
<dbReference type="Gene3D" id="1.10.443.10">
    <property type="entry name" value="Intergrase catalytic core"/>
    <property type="match status" value="1"/>
</dbReference>
<dbReference type="Proteomes" id="UP000219374">
    <property type="component" value="Unassembled WGS sequence"/>
</dbReference>
<keyword evidence="4" id="KW-1185">Reference proteome</keyword>
<dbReference type="InterPro" id="IPR010998">
    <property type="entry name" value="Integrase_recombinase_N"/>
</dbReference>
<gene>
    <name evidence="3" type="ORF">SAMN06296416_102494</name>
</gene>
<reference evidence="3 4" key="1">
    <citation type="submission" date="2017-09" db="EMBL/GenBank/DDBJ databases">
        <authorList>
            <person name="Ehlers B."/>
            <person name="Leendertz F.H."/>
        </authorList>
    </citation>
    <scope>NUCLEOTIDE SEQUENCE [LARGE SCALE GENOMIC DNA]</scope>
    <source>
        <strain evidence="3 4">CGMCC 1.10978</strain>
    </source>
</reference>
<dbReference type="GO" id="GO:0006310">
    <property type="term" value="P:DNA recombination"/>
    <property type="evidence" value="ECO:0007669"/>
    <property type="project" value="UniProtKB-KW"/>
</dbReference>
<accession>A0A286D4L1</accession>
<dbReference type="GO" id="GO:0003677">
    <property type="term" value="F:DNA binding"/>
    <property type="evidence" value="ECO:0007669"/>
    <property type="project" value="UniProtKB-KW"/>
</dbReference>
<dbReference type="InterPro" id="IPR011010">
    <property type="entry name" value="DNA_brk_join_enz"/>
</dbReference>
<evidence type="ECO:0000256" key="2">
    <source>
        <dbReference type="ARBA" id="ARBA00023172"/>
    </source>
</evidence>